<feature type="region of interest" description="Disordered" evidence="1">
    <location>
        <begin position="125"/>
        <end position="145"/>
    </location>
</feature>
<keyword evidence="2" id="KW-0812">Transmembrane</keyword>
<dbReference type="AlphaFoldDB" id="A0AAE0NSB2"/>
<keyword evidence="2" id="KW-0472">Membrane</keyword>
<comment type="caution">
    <text evidence="3">The sequence shown here is derived from an EMBL/GenBank/DDBJ whole genome shotgun (WGS) entry which is preliminary data.</text>
</comment>
<sequence length="264" mass="29840">MEAWKTGDPRLQQHPAAALSAATLRWGLAPFPHNLVASHNIDGWPNSTAYPCGDDLAQLCFERPPTCQNLTCLIVIENSGRNYTGPLESNIVVLAHSIVLVLIILTTAAVAMCLDLKTLFREPPRPPSRVLTPPQVQHPPPQPRGNDLERAVARVYLAPWADRYVELRPSFATRAEEVAHVSALLREMFALDLNIWALKRSRQEKDLRKVQDMKQESNAIFTEVRRVVKDWAENEQPGSWTDEEKTQVDEIRQVVYGFPAERHT</sequence>
<protein>
    <submittedName>
        <fullName evidence="3">Uncharacterized protein</fullName>
    </submittedName>
</protein>
<name>A0AAE0NSB2_9PEZI</name>
<evidence type="ECO:0000256" key="2">
    <source>
        <dbReference type="SAM" id="Phobius"/>
    </source>
</evidence>
<keyword evidence="4" id="KW-1185">Reference proteome</keyword>
<dbReference type="Proteomes" id="UP001285441">
    <property type="component" value="Unassembled WGS sequence"/>
</dbReference>
<evidence type="ECO:0000256" key="1">
    <source>
        <dbReference type="SAM" id="MobiDB-lite"/>
    </source>
</evidence>
<keyword evidence="2" id="KW-1133">Transmembrane helix</keyword>
<feature type="transmembrane region" description="Helical" evidence="2">
    <location>
        <begin position="91"/>
        <end position="114"/>
    </location>
</feature>
<evidence type="ECO:0000313" key="4">
    <source>
        <dbReference type="Proteomes" id="UP001285441"/>
    </source>
</evidence>
<organism evidence="3 4">
    <name type="scientific">Podospora didyma</name>
    <dbReference type="NCBI Taxonomy" id="330526"/>
    <lineage>
        <taxon>Eukaryota</taxon>
        <taxon>Fungi</taxon>
        <taxon>Dikarya</taxon>
        <taxon>Ascomycota</taxon>
        <taxon>Pezizomycotina</taxon>
        <taxon>Sordariomycetes</taxon>
        <taxon>Sordariomycetidae</taxon>
        <taxon>Sordariales</taxon>
        <taxon>Podosporaceae</taxon>
        <taxon>Podospora</taxon>
    </lineage>
</organism>
<evidence type="ECO:0000313" key="3">
    <source>
        <dbReference type="EMBL" id="KAK3386786.1"/>
    </source>
</evidence>
<reference evidence="3" key="2">
    <citation type="submission" date="2023-06" db="EMBL/GenBank/DDBJ databases">
        <authorList>
            <consortium name="Lawrence Berkeley National Laboratory"/>
            <person name="Haridas S."/>
            <person name="Hensen N."/>
            <person name="Bonometti L."/>
            <person name="Westerberg I."/>
            <person name="Brannstrom I.O."/>
            <person name="Guillou S."/>
            <person name="Cros-Aarteil S."/>
            <person name="Calhoun S."/>
            <person name="Kuo A."/>
            <person name="Mondo S."/>
            <person name="Pangilinan J."/>
            <person name="Riley R."/>
            <person name="LaButti K."/>
            <person name="Andreopoulos B."/>
            <person name="Lipzen A."/>
            <person name="Chen C."/>
            <person name="Yanf M."/>
            <person name="Daum C."/>
            <person name="Ng V."/>
            <person name="Clum A."/>
            <person name="Steindorff A."/>
            <person name="Ohm R."/>
            <person name="Martin F."/>
            <person name="Silar P."/>
            <person name="Natvig D."/>
            <person name="Lalanne C."/>
            <person name="Gautier V."/>
            <person name="Ament-velasquez S.L."/>
            <person name="Kruys A."/>
            <person name="Hutchinson M.I."/>
            <person name="Powell A.J."/>
            <person name="Barry K."/>
            <person name="Miller A.N."/>
            <person name="Grigoriev I.V."/>
            <person name="Debuchy R."/>
            <person name="Gladieux P."/>
            <person name="Thoren M.H."/>
            <person name="Johannesson H."/>
        </authorList>
    </citation>
    <scope>NUCLEOTIDE SEQUENCE</scope>
    <source>
        <strain evidence="3">CBS 232.78</strain>
    </source>
</reference>
<accession>A0AAE0NSB2</accession>
<reference evidence="3" key="1">
    <citation type="journal article" date="2023" name="Mol. Phylogenet. Evol.">
        <title>Genome-scale phylogeny and comparative genomics of the fungal order Sordariales.</title>
        <authorList>
            <person name="Hensen N."/>
            <person name="Bonometti L."/>
            <person name="Westerberg I."/>
            <person name="Brannstrom I.O."/>
            <person name="Guillou S."/>
            <person name="Cros-Aarteil S."/>
            <person name="Calhoun S."/>
            <person name="Haridas S."/>
            <person name="Kuo A."/>
            <person name="Mondo S."/>
            <person name="Pangilinan J."/>
            <person name="Riley R."/>
            <person name="LaButti K."/>
            <person name="Andreopoulos B."/>
            <person name="Lipzen A."/>
            <person name="Chen C."/>
            <person name="Yan M."/>
            <person name="Daum C."/>
            <person name="Ng V."/>
            <person name="Clum A."/>
            <person name="Steindorff A."/>
            <person name="Ohm R.A."/>
            <person name="Martin F."/>
            <person name="Silar P."/>
            <person name="Natvig D.O."/>
            <person name="Lalanne C."/>
            <person name="Gautier V."/>
            <person name="Ament-Velasquez S.L."/>
            <person name="Kruys A."/>
            <person name="Hutchinson M.I."/>
            <person name="Powell A.J."/>
            <person name="Barry K."/>
            <person name="Miller A.N."/>
            <person name="Grigoriev I.V."/>
            <person name="Debuchy R."/>
            <person name="Gladieux P."/>
            <person name="Hiltunen Thoren M."/>
            <person name="Johannesson H."/>
        </authorList>
    </citation>
    <scope>NUCLEOTIDE SEQUENCE</scope>
    <source>
        <strain evidence="3">CBS 232.78</strain>
    </source>
</reference>
<proteinExistence type="predicted"/>
<gene>
    <name evidence="3" type="ORF">B0H63DRAFT_468381</name>
</gene>
<dbReference type="EMBL" id="JAULSW010000003">
    <property type="protein sequence ID" value="KAK3386786.1"/>
    <property type="molecule type" value="Genomic_DNA"/>
</dbReference>